<dbReference type="AlphaFoldDB" id="A0A2J7RKR1"/>
<dbReference type="InterPro" id="IPR036397">
    <property type="entry name" value="RNaseH_sf"/>
</dbReference>
<dbReference type="PANTHER" id="PTHR47326">
    <property type="entry name" value="TRANSPOSABLE ELEMENT TC3 TRANSPOSASE-LIKE PROTEIN"/>
    <property type="match status" value="1"/>
</dbReference>
<reference evidence="2 3" key="1">
    <citation type="submission" date="2017-12" db="EMBL/GenBank/DDBJ databases">
        <title>Hemimetabolous genomes reveal molecular basis of termite eusociality.</title>
        <authorList>
            <person name="Harrison M.C."/>
            <person name="Jongepier E."/>
            <person name="Robertson H.M."/>
            <person name="Arning N."/>
            <person name="Bitard-Feildel T."/>
            <person name="Chao H."/>
            <person name="Childers C.P."/>
            <person name="Dinh H."/>
            <person name="Doddapaneni H."/>
            <person name="Dugan S."/>
            <person name="Gowin J."/>
            <person name="Greiner C."/>
            <person name="Han Y."/>
            <person name="Hu H."/>
            <person name="Hughes D.S.T."/>
            <person name="Huylmans A.-K."/>
            <person name="Kemena C."/>
            <person name="Kremer L.P.M."/>
            <person name="Lee S.L."/>
            <person name="Lopez-Ezquerra A."/>
            <person name="Mallet L."/>
            <person name="Monroy-Kuhn J.M."/>
            <person name="Moser A."/>
            <person name="Murali S.C."/>
            <person name="Muzny D.M."/>
            <person name="Otani S."/>
            <person name="Piulachs M.-D."/>
            <person name="Poelchau M."/>
            <person name="Qu J."/>
            <person name="Schaub F."/>
            <person name="Wada-Katsumata A."/>
            <person name="Worley K.C."/>
            <person name="Xie Q."/>
            <person name="Ylla G."/>
            <person name="Poulsen M."/>
            <person name="Gibbs R.A."/>
            <person name="Schal C."/>
            <person name="Richards S."/>
            <person name="Belles X."/>
            <person name="Korb J."/>
            <person name="Bornberg-Bauer E."/>
        </authorList>
    </citation>
    <scope>NUCLEOTIDE SEQUENCE [LARGE SCALE GENOMIC DNA]</scope>
    <source>
        <tissue evidence="2">Whole body</tissue>
    </source>
</reference>
<proteinExistence type="predicted"/>
<feature type="domain" description="DUF4817" evidence="1">
    <location>
        <begin position="4"/>
        <end position="56"/>
    </location>
</feature>
<dbReference type="Pfam" id="PF16087">
    <property type="entry name" value="DUF4817"/>
    <property type="match status" value="1"/>
</dbReference>
<dbReference type="EMBL" id="NEVH01002711">
    <property type="protein sequence ID" value="PNF41426.1"/>
    <property type="molecule type" value="Genomic_DNA"/>
</dbReference>
<dbReference type="GO" id="GO:0003676">
    <property type="term" value="F:nucleic acid binding"/>
    <property type="evidence" value="ECO:0007669"/>
    <property type="project" value="InterPro"/>
</dbReference>
<protein>
    <recommendedName>
        <fullName evidence="1">DUF4817 domain-containing protein</fullName>
    </recommendedName>
</protein>
<evidence type="ECO:0000313" key="2">
    <source>
        <dbReference type="EMBL" id="PNF41426.1"/>
    </source>
</evidence>
<accession>A0A2J7RKR1</accession>
<gene>
    <name evidence="2" type="ORF">B7P43_G14120</name>
</gene>
<name>A0A2J7RKR1_9NEOP</name>
<dbReference type="STRING" id="105785.A0A2J7RKR1"/>
<organism evidence="2 3">
    <name type="scientific">Cryptotermes secundus</name>
    <dbReference type="NCBI Taxonomy" id="105785"/>
    <lineage>
        <taxon>Eukaryota</taxon>
        <taxon>Metazoa</taxon>
        <taxon>Ecdysozoa</taxon>
        <taxon>Arthropoda</taxon>
        <taxon>Hexapoda</taxon>
        <taxon>Insecta</taxon>
        <taxon>Pterygota</taxon>
        <taxon>Neoptera</taxon>
        <taxon>Polyneoptera</taxon>
        <taxon>Dictyoptera</taxon>
        <taxon>Blattodea</taxon>
        <taxon>Blattoidea</taxon>
        <taxon>Termitoidae</taxon>
        <taxon>Kalotermitidae</taxon>
        <taxon>Cryptotermitinae</taxon>
        <taxon>Cryptotermes</taxon>
    </lineage>
</organism>
<comment type="caution">
    <text evidence="2">The sequence shown here is derived from an EMBL/GenBank/DDBJ whole genome shotgun (WGS) entry which is preliminary data.</text>
</comment>
<dbReference type="PANTHER" id="PTHR47326:SF1">
    <property type="entry name" value="HTH PSQ-TYPE DOMAIN-CONTAINING PROTEIN"/>
    <property type="match status" value="1"/>
</dbReference>
<sequence length="226" mass="26573">MEYTVEQRVFLVHTYWVTGSIVNTQLEFRRKFGVRKKPAKSTIQSLAQKLERTGTLLSERGKNRPEMPKEKIAIVGDRLLQSPKKSLRCLSQETGYSYSTCQWAAKKVNHHPSKITSVQELGDVDKDKRVWYCLWFQEFVHDKRRILDITWFSDEAWFHLSGYVWRAISGLRIIGSIFFNTIVDSTLYCRIFYNFMQQLDDVELTQGYFQQDSAMCHTSNMSMELI</sequence>
<keyword evidence="3" id="KW-1185">Reference proteome</keyword>
<evidence type="ECO:0000313" key="3">
    <source>
        <dbReference type="Proteomes" id="UP000235965"/>
    </source>
</evidence>
<dbReference type="Proteomes" id="UP000235965">
    <property type="component" value="Unassembled WGS sequence"/>
</dbReference>
<dbReference type="Gene3D" id="3.30.420.10">
    <property type="entry name" value="Ribonuclease H-like superfamily/Ribonuclease H"/>
    <property type="match status" value="1"/>
</dbReference>
<dbReference type="InterPro" id="IPR032135">
    <property type="entry name" value="DUF4817"/>
</dbReference>
<evidence type="ECO:0000259" key="1">
    <source>
        <dbReference type="Pfam" id="PF16087"/>
    </source>
</evidence>
<dbReference type="InParanoid" id="A0A2J7RKR1"/>